<evidence type="ECO:0000256" key="2">
    <source>
        <dbReference type="RuleBase" id="RU003876"/>
    </source>
</evidence>
<proteinExistence type="inferred from homology"/>
<evidence type="ECO:0000256" key="1">
    <source>
        <dbReference type="ARBA" id="ARBA00009947"/>
    </source>
</evidence>
<organism evidence="4 5">
    <name type="scientific">Daldinia eschscholtzii</name>
    <dbReference type="NCBI Taxonomy" id="292717"/>
    <lineage>
        <taxon>Eukaryota</taxon>
        <taxon>Fungi</taxon>
        <taxon>Dikarya</taxon>
        <taxon>Ascomycota</taxon>
        <taxon>Pezizomycotina</taxon>
        <taxon>Sordariomycetes</taxon>
        <taxon>Xylariomycetidae</taxon>
        <taxon>Xylariales</taxon>
        <taxon>Hypoxylaceae</taxon>
        <taxon>Daldinia</taxon>
    </lineage>
</organism>
<dbReference type="PANTHER" id="PTHR11875">
    <property type="entry name" value="TESTIS-SPECIFIC Y-ENCODED PROTEIN"/>
    <property type="match status" value="1"/>
</dbReference>
<dbReference type="Gene3D" id="3.30.1120.90">
    <property type="entry name" value="Nucleosome assembly protein"/>
    <property type="match status" value="1"/>
</dbReference>
<keyword evidence="5" id="KW-1185">Reference proteome</keyword>
<feature type="region of interest" description="Disordered" evidence="3">
    <location>
        <begin position="231"/>
        <end position="267"/>
    </location>
</feature>
<dbReference type="SUPFAM" id="SSF143113">
    <property type="entry name" value="NAP-like"/>
    <property type="match status" value="1"/>
</dbReference>
<dbReference type="Proteomes" id="UP001369815">
    <property type="component" value="Unassembled WGS sequence"/>
</dbReference>
<dbReference type="EMBL" id="JBANMG010000006">
    <property type="protein sequence ID" value="KAK6951817.1"/>
    <property type="molecule type" value="Genomic_DNA"/>
</dbReference>
<dbReference type="GO" id="GO:0005634">
    <property type="term" value="C:nucleus"/>
    <property type="evidence" value="ECO:0007669"/>
    <property type="project" value="InterPro"/>
</dbReference>
<sequence length="352" mass="40033">MSSDEIDQAIATYEELMDLDRDFEDVETEIIRQQVALTRPLYERRAKLVEKIPNFWALVFEQAPPDLDQYIQPSDSAVLLSALTSVSVSHFEIENGGQGDPRSVSIKLEFGENEWFEDKVLEKKFYYRLSKDGDEGLVSDPVPIKWKSPEKDLTQGMLDLVVKVWENDKKQPNTDSTKLKKEKDYTPDEKALKEKIEATGLGAVSFFGWFGYRGLNISAEESRLAAAEEKKKRADRAAGKVPELKAAEEEDDDEDDDEEDPLSLEIFPDGEEVALAISDDLWVNAIKYFSKSYPDNKLIKKELLTRFEGQAQEADISEVDFEDDEDEEMADDDEEEKPKANGAQPPSKKRKA</sequence>
<protein>
    <submittedName>
        <fullName evidence="4">Uncharacterized protein</fullName>
    </submittedName>
</protein>
<feature type="compositionally biased region" description="Basic and acidic residues" evidence="3">
    <location>
        <begin position="231"/>
        <end position="247"/>
    </location>
</feature>
<evidence type="ECO:0000313" key="4">
    <source>
        <dbReference type="EMBL" id="KAK6951817.1"/>
    </source>
</evidence>
<dbReference type="Pfam" id="PF00956">
    <property type="entry name" value="NAP"/>
    <property type="match status" value="1"/>
</dbReference>
<name>A0AAX6MHB6_9PEZI</name>
<dbReference type="GO" id="GO:0006334">
    <property type="term" value="P:nucleosome assembly"/>
    <property type="evidence" value="ECO:0007669"/>
    <property type="project" value="InterPro"/>
</dbReference>
<dbReference type="InterPro" id="IPR037231">
    <property type="entry name" value="NAP-like_sf"/>
</dbReference>
<feature type="compositionally biased region" description="Acidic residues" evidence="3">
    <location>
        <begin position="248"/>
        <end position="267"/>
    </location>
</feature>
<dbReference type="AlphaFoldDB" id="A0AAX6MHB6"/>
<dbReference type="InterPro" id="IPR002164">
    <property type="entry name" value="NAP_family"/>
</dbReference>
<reference evidence="4 5" key="1">
    <citation type="journal article" date="2024" name="Front Chem Biol">
        <title>Unveiling the potential of Daldinia eschscholtzii MFLUCC 19-0629 through bioactivity and bioinformatics studies for enhanced sustainable agriculture production.</title>
        <authorList>
            <person name="Brooks S."/>
            <person name="Weaver J.A."/>
            <person name="Klomchit A."/>
            <person name="Alharthi S.A."/>
            <person name="Onlamun T."/>
            <person name="Nurani R."/>
            <person name="Vong T.K."/>
            <person name="Alberti F."/>
            <person name="Greco C."/>
        </authorList>
    </citation>
    <scope>NUCLEOTIDE SEQUENCE [LARGE SCALE GENOMIC DNA]</scope>
    <source>
        <strain evidence="4">MFLUCC 19-0629</strain>
    </source>
</reference>
<evidence type="ECO:0000256" key="3">
    <source>
        <dbReference type="SAM" id="MobiDB-lite"/>
    </source>
</evidence>
<accession>A0AAX6MHB6</accession>
<comment type="similarity">
    <text evidence="1 2">Belongs to the nucleosome assembly protein (NAP) family.</text>
</comment>
<comment type="caution">
    <text evidence="4">The sequence shown here is derived from an EMBL/GenBank/DDBJ whole genome shotgun (WGS) entry which is preliminary data.</text>
</comment>
<feature type="region of interest" description="Disordered" evidence="3">
    <location>
        <begin position="309"/>
        <end position="352"/>
    </location>
</feature>
<gene>
    <name evidence="4" type="ORF">Daesc_006342</name>
</gene>
<evidence type="ECO:0000313" key="5">
    <source>
        <dbReference type="Proteomes" id="UP001369815"/>
    </source>
</evidence>
<feature type="compositionally biased region" description="Acidic residues" evidence="3">
    <location>
        <begin position="315"/>
        <end position="335"/>
    </location>
</feature>